<dbReference type="InterPro" id="IPR019572">
    <property type="entry name" value="UBA_E1_SCCH"/>
</dbReference>
<dbReference type="Gene3D" id="3.10.290.60">
    <property type="entry name" value="Ubiquitin-activating enzyme E1, UFD domain"/>
    <property type="match status" value="1"/>
</dbReference>
<dbReference type="Gene3D" id="1.10.10.2660">
    <property type="entry name" value="Ubiquitin-activating enzyme E1, SCCH domain"/>
    <property type="match status" value="1"/>
</dbReference>
<dbReference type="Pfam" id="PF10585">
    <property type="entry name" value="UBA_E1_SCCH"/>
    <property type="match status" value="1"/>
</dbReference>
<dbReference type="Gene3D" id="3.50.50.80">
    <property type="entry name" value="Ubiquitin-activating enzyme E1, inactive adenylation domain, subdomain 1"/>
    <property type="match status" value="1"/>
</dbReference>
<comment type="caution">
    <text evidence="10">The sequence shown here is derived from an EMBL/GenBank/DDBJ whole genome shotgun (WGS) entry which is preliminary data.</text>
</comment>
<keyword evidence="6" id="KW-0547">Nucleotide-binding</keyword>
<dbReference type="SMART" id="SM00985">
    <property type="entry name" value="UBA_e1_C"/>
    <property type="match status" value="1"/>
</dbReference>
<evidence type="ECO:0000256" key="4">
    <source>
        <dbReference type="ARBA" id="ARBA00012990"/>
    </source>
</evidence>
<dbReference type="GO" id="GO:0005737">
    <property type="term" value="C:cytoplasm"/>
    <property type="evidence" value="ECO:0007669"/>
    <property type="project" value="TreeGrafter"/>
</dbReference>
<name>A0AAV7Y5K6_9EUKA</name>
<dbReference type="InterPro" id="IPR042449">
    <property type="entry name" value="Ub-E1_IAD_1"/>
</dbReference>
<dbReference type="CDD" id="cd01490">
    <property type="entry name" value="Ube1_repeat2"/>
    <property type="match status" value="1"/>
</dbReference>
<dbReference type="EC" id="6.2.1.45" evidence="4"/>
<dbReference type="AlphaFoldDB" id="A0AAV7Y5K6"/>
<dbReference type="InterPro" id="IPR045886">
    <property type="entry name" value="ThiF/MoeB/HesA"/>
</dbReference>
<dbReference type="GO" id="GO:0006974">
    <property type="term" value="P:DNA damage response"/>
    <property type="evidence" value="ECO:0007669"/>
    <property type="project" value="TreeGrafter"/>
</dbReference>
<dbReference type="Gene3D" id="2.40.30.180">
    <property type="entry name" value="Ubiquitin-activating enzyme E1, FCCH domain"/>
    <property type="match status" value="1"/>
</dbReference>
<evidence type="ECO:0000256" key="2">
    <source>
        <dbReference type="ARBA" id="ARBA00004906"/>
    </source>
</evidence>
<dbReference type="Proteomes" id="UP001146793">
    <property type="component" value="Unassembled WGS sequence"/>
</dbReference>
<dbReference type="InterPro" id="IPR042063">
    <property type="entry name" value="Ubi_acti_E1_SCCH"/>
</dbReference>
<evidence type="ECO:0000256" key="3">
    <source>
        <dbReference type="ARBA" id="ARBA00005673"/>
    </source>
</evidence>
<reference evidence="10" key="1">
    <citation type="submission" date="2022-08" db="EMBL/GenBank/DDBJ databases">
        <title>Novel sulphate-reducing endosymbionts in the free-living metamonad Anaeramoeba.</title>
        <authorList>
            <person name="Jerlstrom-Hultqvist J."/>
            <person name="Cepicka I."/>
            <person name="Gallot-Lavallee L."/>
            <person name="Salas-Leiva D."/>
            <person name="Curtis B.A."/>
            <person name="Zahonova K."/>
            <person name="Pipaliya S."/>
            <person name="Dacks J."/>
            <person name="Roger A.J."/>
        </authorList>
    </citation>
    <scope>NUCLEOTIDE SEQUENCE</scope>
    <source>
        <strain evidence="10">Busselton2</strain>
    </source>
</reference>
<dbReference type="FunFam" id="3.40.50.720:FF:000015">
    <property type="entry name" value="Ubiquitin-activating enzyme E1 1"/>
    <property type="match status" value="1"/>
</dbReference>
<dbReference type="Pfam" id="PF09358">
    <property type="entry name" value="E1_UFD"/>
    <property type="match status" value="1"/>
</dbReference>
<evidence type="ECO:0000256" key="5">
    <source>
        <dbReference type="ARBA" id="ARBA00022598"/>
    </source>
</evidence>
<dbReference type="InterPro" id="IPR042302">
    <property type="entry name" value="E1_FCCH_sf"/>
</dbReference>
<dbReference type="InterPro" id="IPR018965">
    <property type="entry name" value="Ub-activating_enz_E1_C"/>
</dbReference>
<keyword evidence="7" id="KW-0833">Ubl conjugation pathway</keyword>
<dbReference type="GO" id="GO:0005634">
    <property type="term" value="C:nucleus"/>
    <property type="evidence" value="ECO:0007669"/>
    <property type="project" value="TreeGrafter"/>
</dbReference>
<dbReference type="Gene3D" id="3.40.50.12550">
    <property type="entry name" value="Ubiquitin-activating enzyme E1, inactive adenylation domain, subdomain 2"/>
    <property type="match status" value="1"/>
</dbReference>
<evidence type="ECO:0000313" key="10">
    <source>
        <dbReference type="EMBL" id="KAJ3423817.1"/>
    </source>
</evidence>
<dbReference type="PANTHER" id="PTHR10953">
    <property type="entry name" value="UBIQUITIN-ACTIVATING ENZYME E1"/>
    <property type="match status" value="1"/>
</dbReference>
<protein>
    <recommendedName>
        <fullName evidence="4">E1 ubiquitin-activating enzyme</fullName>
        <ecNumber evidence="4">6.2.1.45</ecNumber>
    </recommendedName>
</protein>
<evidence type="ECO:0000313" key="11">
    <source>
        <dbReference type="Proteomes" id="UP001146793"/>
    </source>
</evidence>
<dbReference type="FunFam" id="1.10.10.2660:FF:000001">
    <property type="entry name" value="Ubiquitin-activating enzyme E1 1"/>
    <property type="match status" value="1"/>
</dbReference>
<dbReference type="EMBL" id="JANTQA010000076">
    <property type="protein sequence ID" value="KAJ3423817.1"/>
    <property type="molecule type" value="Genomic_DNA"/>
</dbReference>
<dbReference type="GO" id="GO:0005524">
    <property type="term" value="F:ATP binding"/>
    <property type="evidence" value="ECO:0007669"/>
    <property type="project" value="UniProtKB-KW"/>
</dbReference>
<dbReference type="FunFam" id="2.40.30.180:FF:000001">
    <property type="entry name" value="ubiquitin-like modifier-activating enzyme 1"/>
    <property type="match status" value="1"/>
</dbReference>
<comment type="catalytic activity">
    <reaction evidence="1">
        <text>ATP + ubiquitin + [E1 ubiquitin-activating enzyme]-L-cysteine = AMP + diphosphate + S-ubiquitinyl-[E1 ubiquitin-activating enzyme]-L-cysteine.</text>
        <dbReference type="EC" id="6.2.1.45"/>
    </reaction>
</comment>
<organism evidence="10 11">
    <name type="scientific">Anaeramoeba flamelloides</name>
    <dbReference type="NCBI Taxonomy" id="1746091"/>
    <lineage>
        <taxon>Eukaryota</taxon>
        <taxon>Metamonada</taxon>
        <taxon>Anaeramoebidae</taxon>
        <taxon>Anaeramoeba</taxon>
    </lineage>
</organism>
<evidence type="ECO:0000256" key="8">
    <source>
        <dbReference type="ARBA" id="ARBA00022840"/>
    </source>
</evidence>
<dbReference type="PRINTS" id="PR01849">
    <property type="entry name" value="UBIQUITINACT"/>
</dbReference>
<evidence type="ECO:0000256" key="7">
    <source>
        <dbReference type="ARBA" id="ARBA00022786"/>
    </source>
</evidence>
<keyword evidence="8" id="KW-0067">ATP-binding</keyword>
<dbReference type="Gene3D" id="3.40.50.720">
    <property type="entry name" value="NAD(P)-binding Rossmann-like Domain"/>
    <property type="match status" value="1"/>
</dbReference>
<gene>
    <name evidence="10" type="ORF">M0812_30353</name>
</gene>
<comment type="pathway">
    <text evidence="2">Protein modification; protein ubiquitination.</text>
</comment>
<proteinExistence type="inferred from homology"/>
<dbReference type="PANTHER" id="PTHR10953:SF4">
    <property type="entry name" value="UBIQUITIN-ACTIVATING ENZYME E1 C-TERMINAL DOMAIN-CONTAINING PROTEIN"/>
    <property type="match status" value="1"/>
</dbReference>
<dbReference type="Pfam" id="PF00899">
    <property type="entry name" value="ThiF"/>
    <property type="match status" value="2"/>
</dbReference>
<dbReference type="GO" id="GO:0004839">
    <property type="term" value="F:ubiquitin activating enzyme activity"/>
    <property type="evidence" value="ECO:0007669"/>
    <property type="project" value="UniProtKB-EC"/>
</dbReference>
<dbReference type="InterPro" id="IPR038252">
    <property type="entry name" value="UBA_E1_C_sf"/>
</dbReference>
<dbReference type="InterPro" id="IPR000011">
    <property type="entry name" value="UBQ/SUMO-activ_enz_E1-like"/>
</dbReference>
<dbReference type="FunFam" id="3.50.50.80:FF:000001">
    <property type="entry name" value="ubiquitin-like modifier-activating enzyme 1"/>
    <property type="match status" value="1"/>
</dbReference>
<dbReference type="NCBIfam" id="TIGR01408">
    <property type="entry name" value="Ube1"/>
    <property type="match status" value="1"/>
</dbReference>
<sequence>MTEKKEKTEDIKIDESLYSRQLYVMGEEAMKRLTSNHVLLIGLNGVGVELAKNIILAGVKSVTLWDDKNVEISDLGSQFYFKVEDVGKNRAKTSLTKLKELNEYVDVQLSTKEINQEFVQEFQVVVCCGILSLEELLRVSDLCHEENVKFISCDTRGIYINLFCDFGTDFTIYDANGEPDLTTMITSITKANPGVVTNTMEARHGFEDGDWVEFSEVGGMTELNGTKRQIKYMNPYEFSIGDTSDLSEYKLEGSGGYATQTKVPFKVSYKSLRQALDEPEFNITDWFRMDRPKDMLLTWKAFYQYLKDNKLPKPHNVEAYEAVLKIAKEINISQEGNDKLHVENVDEKLVQEFVYTSMGAINPLTAALGGIVGQEVMKACTGKFTPLNQFLFVEFPEALPKDFLELPAEEFEPENSRYDSYIAIFGKTIQNKVRNLKYFLVGAGAIGCEMLKNWAMIGLGSGEKGQIYVTDMDTIERSNLNRQFLFRDYDINQLKDATAAKASKEMNQELNIKTFSNRVGKETENIYTAEFYENLDGVCNALDNIQARTYIDQNCVFYGKSLLESGTLGTKGNTQVIAPHLTECYSDSRDPPEKGIPQCTLHNFPNKIDHTIQWARDKFGGLFSNLPNNIQNFIKKESFIKDLKKQPAGVIVETLTNLKIHLIDEKPNDFNDCVVWARNLFQELYYNNIAQLLFVYPKNAKDTQGNKFWSGQKRAPDPIVFDIEEEDHINFVYATSNLRAMIFNIDTVSDIEVVKKLVTQVKVEEFVPKEGVKIKVDEKDEDEEEEIDDDEKIIDELIVSLPKQEELKNLQVMPQKFEKDDDSNFHIDFITACSNLRAINYKIPTATRLKTKGIAGKIIPALATTTASVAGFVVLELYKLVQEKPVESYRNTFMNLALPYFGFSEPIPPKTEKYLKNGEETWTIWDNILLENGQNLTLKDFHEHFIQKYKYDTKMMSHDGIMLYNGYIQKPDETKIIDLFEENFGPIEKHQKYLTVTVTCLDQNNKIVNTPTIKIKIRN</sequence>
<evidence type="ECO:0000256" key="6">
    <source>
        <dbReference type="ARBA" id="ARBA00022741"/>
    </source>
</evidence>
<evidence type="ECO:0000256" key="1">
    <source>
        <dbReference type="ARBA" id="ARBA00000488"/>
    </source>
</evidence>
<accession>A0AAV7Y5K6</accession>
<dbReference type="GO" id="GO:0006511">
    <property type="term" value="P:ubiquitin-dependent protein catabolic process"/>
    <property type="evidence" value="ECO:0007669"/>
    <property type="project" value="TreeGrafter"/>
</dbReference>
<evidence type="ECO:0000259" key="9">
    <source>
        <dbReference type="SMART" id="SM00985"/>
    </source>
</evidence>
<comment type="similarity">
    <text evidence="3">Belongs to the ubiquitin-activating E1 family.</text>
</comment>
<dbReference type="SUPFAM" id="SSF69572">
    <property type="entry name" value="Activating enzymes of the ubiquitin-like proteins"/>
    <property type="match status" value="2"/>
</dbReference>
<dbReference type="InterPro" id="IPR018075">
    <property type="entry name" value="UBQ-activ_enz_E1"/>
</dbReference>
<feature type="domain" description="Ubiquitin-activating enzyme E1 C-terminal" evidence="9">
    <location>
        <begin position="889"/>
        <end position="1013"/>
    </location>
</feature>
<dbReference type="InterPro" id="IPR035985">
    <property type="entry name" value="Ubiquitin-activating_enz"/>
</dbReference>
<dbReference type="InterPro" id="IPR000594">
    <property type="entry name" value="ThiF_NAD_FAD-bd"/>
</dbReference>
<keyword evidence="5" id="KW-0436">Ligase</keyword>